<evidence type="ECO:0000256" key="2">
    <source>
        <dbReference type="SAM" id="Coils"/>
    </source>
</evidence>
<dbReference type="InterPro" id="IPR054722">
    <property type="entry name" value="PolX-like_BBD"/>
</dbReference>
<dbReference type="InterPro" id="IPR013103">
    <property type="entry name" value="RVT_2"/>
</dbReference>
<dbReference type="PANTHER" id="PTHR11439">
    <property type="entry name" value="GAG-POL-RELATED RETROTRANSPOSON"/>
    <property type="match status" value="1"/>
</dbReference>
<evidence type="ECO:0000256" key="3">
    <source>
        <dbReference type="SAM" id="MobiDB-lite"/>
    </source>
</evidence>
<keyword evidence="1" id="KW-0378">Hydrolase</keyword>
<evidence type="ECO:0000256" key="1">
    <source>
        <dbReference type="ARBA" id="ARBA00022750"/>
    </source>
</evidence>
<dbReference type="InterPro" id="IPR012337">
    <property type="entry name" value="RNaseH-like_sf"/>
</dbReference>
<feature type="domain" description="Retrovirus-related Pol polyprotein from transposon TNT 1-94-like beta-barrel" evidence="5">
    <location>
        <begin position="311"/>
        <end position="384"/>
    </location>
</feature>
<feature type="domain" description="Retroviral polymerase SH3-like" evidence="6">
    <location>
        <begin position="483"/>
        <end position="536"/>
    </location>
</feature>
<dbReference type="GO" id="GO:0003676">
    <property type="term" value="F:nucleic acid binding"/>
    <property type="evidence" value="ECO:0007669"/>
    <property type="project" value="InterPro"/>
</dbReference>
<accession>A0A6L2L799</accession>
<dbReference type="SUPFAM" id="SSF56672">
    <property type="entry name" value="DNA/RNA polymerases"/>
    <property type="match status" value="1"/>
</dbReference>
<feature type="domain" description="Reverse transcriptase Ty1/copia-type" evidence="4">
    <location>
        <begin position="825"/>
        <end position="918"/>
    </location>
</feature>
<evidence type="ECO:0000313" key="7">
    <source>
        <dbReference type="EMBL" id="GEU57703.1"/>
    </source>
</evidence>
<dbReference type="Pfam" id="PF22936">
    <property type="entry name" value="Pol_BBD"/>
    <property type="match status" value="1"/>
</dbReference>
<name>A0A6L2L799_TANCI</name>
<gene>
    <name evidence="7" type="ORF">Tci_029681</name>
</gene>
<dbReference type="InterPro" id="IPR043502">
    <property type="entry name" value="DNA/RNA_pol_sf"/>
</dbReference>
<dbReference type="CDD" id="cd09272">
    <property type="entry name" value="RNase_HI_RT_Ty1"/>
    <property type="match status" value="1"/>
</dbReference>
<keyword evidence="2" id="KW-0175">Coiled coil</keyword>
<dbReference type="InterPro" id="IPR057670">
    <property type="entry name" value="SH3_retrovirus"/>
</dbReference>
<evidence type="ECO:0000259" key="5">
    <source>
        <dbReference type="Pfam" id="PF22936"/>
    </source>
</evidence>
<keyword evidence="1" id="KW-0645">Protease</keyword>
<protein>
    <submittedName>
        <fullName evidence="7">Uncharacterized protein</fullName>
    </submittedName>
</protein>
<dbReference type="PANTHER" id="PTHR11439:SF495">
    <property type="entry name" value="REVERSE TRANSCRIPTASE, RNA-DEPENDENT DNA POLYMERASE-RELATED"/>
    <property type="match status" value="1"/>
</dbReference>
<dbReference type="Pfam" id="PF25597">
    <property type="entry name" value="SH3_retrovirus"/>
    <property type="match status" value="1"/>
</dbReference>
<dbReference type="SUPFAM" id="SSF53098">
    <property type="entry name" value="Ribonuclease H-like"/>
    <property type="match status" value="1"/>
</dbReference>
<dbReference type="Pfam" id="PF07727">
    <property type="entry name" value="RVT_2"/>
    <property type="match status" value="1"/>
</dbReference>
<dbReference type="InterPro" id="IPR036397">
    <property type="entry name" value="RNaseH_sf"/>
</dbReference>
<feature type="region of interest" description="Disordered" evidence="3">
    <location>
        <begin position="583"/>
        <end position="618"/>
    </location>
</feature>
<evidence type="ECO:0000259" key="4">
    <source>
        <dbReference type="Pfam" id="PF07727"/>
    </source>
</evidence>
<dbReference type="EMBL" id="BKCJ010003877">
    <property type="protein sequence ID" value="GEU57703.1"/>
    <property type="molecule type" value="Genomic_DNA"/>
</dbReference>
<dbReference type="Gene3D" id="3.30.420.10">
    <property type="entry name" value="Ribonuclease H-like superfamily/Ribonuclease H"/>
    <property type="match status" value="1"/>
</dbReference>
<dbReference type="GO" id="GO:0004190">
    <property type="term" value="F:aspartic-type endopeptidase activity"/>
    <property type="evidence" value="ECO:0007669"/>
    <property type="project" value="UniProtKB-KW"/>
</dbReference>
<sequence length="1098" mass="123925">MLRDNVLVELRKKFEKVKQERDELKLKLKNFQTSSKNVSKLLANQITNRTGLGYDNQAFNSNVFDCDELISFESDVSMPTSPVYDMYQSGEGPSAPIIEDLVSDSEDESVGEPMPTQKAPSFVQTFEYVKTPRPPVKPVKHPIPAENLRKDIPKSKCHRHSLNRKVCFVCKSLTHLIKDCDYYEQKMVQKPVRNHAMRANPQHSARMNHTPPNRHVVPTTVLTRSRIVPLNAARPVSIVVPKTNVKPHRPANHVVNMAHSLIRRPFNLRPSPKQSNFHQKVTTVKTNQVNAIEGVKGNWGNPQHALKYKGVIDSSCSRHMTGNISYLSDFEEVNGRHVAFGGNPKGGKITRKGKIRTGKLDFDDVYFVKELKFNLFSISQMCDKKNNVLFIDTKCIVLSSDFKLPNDNHNGIAERKKRTLIEAARTMLADSLLPILFWVEVVNNACYVQNRVLVTKPHNKTPYELLLGRKPTIGLMRPFGCPVTILNTLDPLGKFNGKADEGFLAGYSVSSKAFRVFNSRTRIVQETLHINFLENQPNVVGSGPTWLFDIDTLTQSMNYQPVVTGNQPNSSAGIQEHFDAVKEPESKAHVSSSSSAKKKKPDDKTKRKAKGKRVNAASTPVTAVELNSTNNTNTFSAAGPSNNVVSLNFKLGGQSLFMDPSQYPNDPDMPALEDITYSDDEEDVGAEADFYNLETNITVSPIPTSRVYKDHIVTQIISDLSSSPQTRSMTRIVKDQGGLTQINNEDFHTCIFACFLSQEEPKRVHQVLKDPSWIEAMQEELLQFKMQKGHTQEEGIDYEEVFAPVARIEAIRLFLAYASFMGFMVYKVVKPLYGLHQAPRAWYETLANYLLENAIQRGKINQTFFIKRQKRDILLVQVYVDDIIFGPTNKEPCKAFEKLMKDKFQISSMDGKSASMPIDTEKLLLKDPDGEDVDVHTYRSMIGSLMYLTSSRPDIMFVVCACARFQVTPKASHLHVVKRIFWYLKGKPHLSLWYPKDSPFNLVVYSNNDYAGASLDRKSTTGGYQFLGYRLISWQCKKQTVVGTLSTEVEYVAATSCCAQVLWIQNQLLDYGLTMQVTQSSMKLLEWTLHVTNVSSAD</sequence>
<comment type="caution">
    <text evidence="7">The sequence shown here is derived from an EMBL/GenBank/DDBJ whole genome shotgun (WGS) entry which is preliminary data.</text>
</comment>
<evidence type="ECO:0000259" key="6">
    <source>
        <dbReference type="Pfam" id="PF25597"/>
    </source>
</evidence>
<keyword evidence="1" id="KW-0064">Aspartyl protease</keyword>
<proteinExistence type="predicted"/>
<organism evidence="7">
    <name type="scientific">Tanacetum cinerariifolium</name>
    <name type="common">Dalmatian daisy</name>
    <name type="synonym">Chrysanthemum cinerariifolium</name>
    <dbReference type="NCBI Taxonomy" id="118510"/>
    <lineage>
        <taxon>Eukaryota</taxon>
        <taxon>Viridiplantae</taxon>
        <taxon>Streptophyta</taxon>
        <taxon>Embryophyta</taxon>
        <taxon>Tracheophyta</taxon>
        <taxon>Spermatophyta</taxon>
        <taxon>Magnoliopsida</taxon>
        <taxon>eudicotyledons</taxon>
        <taxon>Gunneridae</taxon>
        <taxon>Pentapetalae</taxon>
        <taxon>asterids</taxon>
        <taxon>campanulids</taxon>
        <taxon>Asterales</taxon>
        <taxon>Asteraceae</taxon>
        <taxon>Asteroideae</taxon>
        <taxon>Anthemideae</taxon>
        <taxon>Anthemidinae</taxon>
        <taxon>Tanacetum</taxon>
    </lineage>
</organism>
<reference evidence="7" key="1">
    <citation type="journal article" date="2019" name="Sci. Rep.">
        <title>Draft genome of Tanacetum cinerariifolium, the natural source of mosquito coil.</title>
        <authorList>
            <person name="Yamashiro T."/>
            <person name="Shiraishi A."/>
            <person name="Satake H."/>
            <person name="Nakayama K."/>
        </authorList>
    </citation>
    <scope>NUCLEOTIDE SEQUENCE</scope>
</reference>
<feature type="coiled-coil region" evidence="2">
    <location>
        <begin position="7"/>
        <end position="34"/>
    </location>
</feature>
<dbReference type="AlphaFoldDB" id="A0A6L2L799"/>